<dbReference type="Gene3D" id="3.40.50.300">
    <property type="entry name" value="P-loop containing nucleotide triphosphate hydrolases"/>
    <property type="match status" value="1"/>
</dbReference>
<dbReference type="KEGG" id="ljn:T285_02125"/>
<gene>
    <name evidence="2" type="ORF">T285_02125</name>
</gene>
<evidence type="ECO:0000313" key="2">
    <source>
        <dbReference type="EMBL" id="AHA96895.1"/>
    </source>
</evidence>
<dbReference type="GO" id="GO:0005524">
    <property type="term" value="F:ATP binding"/>
    <property type="evidence" value="ECO:0007669"/>
    <property type="project" value="InterPro"/>
</dbReference>
<dbReference type="EMBL" id="CP006811">
    <property type="protein sequence ID" value="AHA96895.1"/>
    <property type="molecule type" value="Genomic_DNA"/>
</dbReference>
<evidence type="ECO:0000259" key="1">
    <source>
        <dbReference type="Pfam" id="PF13304"/>
    </source>
</evidence>
<name>A0A7D9N540_LACJH</name>
<dbReference type="InterPro" id="IPR027417">
    <property type="entry name" value="P-loop_NTPase"/>
</dbReference>
<accession>A0A7D9N540</accession>
<evidence type="ECO:0000313" key="3">
    <source>
        <dbReference type="Proteomes" id="UP000018522"/>
    </source>
</evidence>
<feature type="domain" description="ATPase AAA-type core" evidence="1">
    <location>
        <begin position="56"/>
        <end position="338"/>
    </location>
</feature>
<dbReference type="InterPro" id="IPR003959">
    <property type="entry name" value="ATPase_AAA_core"/>
</dbReference>
<proteinExistence type="predicted"/>
<dbReference type="SUPFAM" id="SSF52540">
    <property type="entry name" value="P-loop containing nucleoside triphosphate hydrolases"/>
    <property type="match status" value="1"/>
</dbReference>
<dbReference type="GO" id="GO:0016887">
    <property type="term" value="F:ATP hydrolysis activity"/>
    <property type="evidence" value="ECO:0007669"/>
    <property type="project" value="InterPro"/>
</dbReference>
<dbReference type="Pfam" id="PF13304">
    <property type="entry name" value="AAA_21"/>
    <property type="match status" value="1"/>
</dbReference>
<dbReference type="Proteomes" id="UP000018522">
    <property type="component" value="Chromosome"/>
</dbReference>
<protein>
    <recommendedName>
        <fullName evidence="1">ATPase AAA-type core domain-containing protein</fullName>
    </recommendedName>
</protein>
<reference evidence="2 3" key="1">
    <citation type="journal article" date="2014" name="Genome Announc.">
        <title>Complete Genome Sequences of Lactobacillus johnsonii Strain N6.2 and Lactobacillus reuteri Strain TD1.</title>
        <authorList>
            <person name="Leonard M.T."/>
            <person name="Valladares R.B."/>
            <person name="Ardissone A."/>
            <person name="Gonzalez C.F."/>
            <person name="Lorca G.L."/>
            <person name="Triplett E.W."/>
        </authorList>
    </citation>
    <scope>NUCLEOTIDE SEQUENCE [LARGE SCALE GENOMIC DNA]</scope>
    <source>
        <strain evidence="2 3">N6.2</strain>
    </source>
</reference>
<dbReference type="RefSeq" id="WP_023599272.1">
    <property type="nucleotide sequence ID" value="NC_022909.1"/>
</dbReference>
<dbReference type="AlphaFoldDB" id="A0A7D9N540"/>
<sequence>MNEKTNKLYFLKMKIENHPLFSDELEFSLMSDARVLESTKSQLTHLAGNLWINNIITIVGKNATGKTTIMSTIIGMLKLLLYRMSIDQTSLQDIFIGTEPIKVTTYFYGEDEILYKDVTTFNLDKASPNKKWIIGNEVIYEKKFNKRSTKKNILNFKNIDPLFDRNKLSEEATSLLSPDDSIFRLVQAKKKYAVQSISGNLMLANVNALLYGDKDVPTEILNYLDPTIEYLKIEQDRDESGQLKILYRLKFKNREEEINATAFDVIEHYLSSGTAKGITLYGSVIAALQTGGIIFVDELENHFNHAIVRSFIEDFSDPKVNVNRAILIFSTHYSELLDDLERGDEVYIAKRDNQIQLQRYSSSNVRSDLNKSEVFESDYLGGTAPEYSAYMQLKKATKKAVDNTRE</sequence>
<organism evidence="2 3">
    <name type="scientific">Lactobacillus johnsonii N6.2</name>
    <dbReference type="NCBI Taxonomy" id="1408186"/>
    <lineage>
        <taxon>Bacteria</taxon>
        <taxon>Bacillati</taxon>
        <taxon>Bacillota</taxon>
        <taxon>Bacilli</taxon>
        <taxon>Lactobacillales</taxon>
        <taxon>Lactobacillaceae</taxon>
        <taxon>Lactobacillus</taxon>
    </lineage>
</organism>